<dbReference type="InterPro" id="IPR051291">
    <property type="entry name" value="CIMAP"/>
</dbReference>
<dbReference type="AlphaFoldDB" id="A0A7S0WRS3"/>
<dbReference type="EMBL" id="HBFA01029958">
    <property type="protein sequence ID" value="CAD8680633.1"/>
    <property type="molecule type" value="Transcribed_RNA"/>
</dbReference>
<reference evidence="2" key="1">
    <citation type="submission" date="2021-01" db="EMBL/GenBank/DDBJ databases">
        <authorList>
            <person name="Corre E."/>
            <person name="Pelletier E."/>
            <person name="Niang G."/>
            <person name="Scheremetjew M."/>
            <person name="Finn R."/>
            <person name="Kale V."/>
            <person name="Holt S."/>
            <person name="Cochrane G."/>
            <person name="Meng A."/>
            <person name="Brown T."/>
            <person name="Cohen L."/>
        </authorList>
    </citation>
    <scope>NUCLEOTIDE SEQUENCE</scope>
    <source>
        <strain evidence="2">CCMP722</strain>
    </source>
</reference>
<dbReference type="PANTHER" id="PTHR21580">
    <property type="entry name" value="SHIPPO-1-RELATED"/>
    <property type="match status" value="1"/>
</dbReference>
<dbReference type="PANTHER" id="PTHR21580:SF60">
    <property type="entry name" value="SPERM-TAIL PG-RICH REPEAT-CONTAINING PROTEIN 2"/>
    <property type="match status" value="1"/>
</dbReference>
<organism evidence="2">
    <name type="scientific">Pyramimonas obovata</name>
    <dbReference type="NCBI Taxonomy" id="1411642"/>
    <lineage>
        <taxon>Eukaryota</taxon>
        <taxon>Viridiplantae</taxon>
        <taxon>Chlorophyta</taxon>
        <taxon>Pyramimonadophyceae</taxon>
        <taxon>Pyramimonadales</taxon>
        <taxon>Pyramimonadaceae</taxon>
        <taxon>Pyramimonas</taxon>
        <taxon>Pyramimonas incertae sedis</taxon>
    </lineage>
</organism>
<sequence>MRNAGSLAQNDLLDEHGKARFGTPGPGEYVKPGAFGETVVFSTSASFSFGIKPEGNNHPYISKQHSKAVGGNDSPGPAYNPNFKVVKKGQGKTVFTTADRDTEKLRYISAAHCKDNIAVSTPGPGTYRLKQGKGIAKTMGDAPAYKFSTDKQRGMLSERELLYHPGPGAHTLPGTMGFKEEQLRNPVYEWSPKYSFAPHGEYERGASRSRNESEKVFISKKHRVPENTSELPGPGEYDVVSNLGAAGNNHHIDCAIKQSNEPSFSFGKGGTNPDFRKPFISKAHVDPDPISPGPKYMVTKSNDGAPAVKFPQGTRFYSPELGGNNAGPLISHLHSEGTCAGANSPGPAYYIVKEKAKGARGMRFSQEPRMVGKGKGQSDWVPGPGAYQLPKKSSELTGKSASQKTTFSSSPSYSVSSCLRTDFATMGDSKHVPGPGQYDVTTRKDVRKPRAPTATFGKCTNRQSFVATDTVKFPGPGTYSMTATEADKGPKYTFGGAGSRDGTLGSVGSKVVKRGKKELDETPGPGAYSVRTGKGHARTFGDAPTMRFTEAKRGSAKMYIGPEHVKADVGMFACSPGPGAYAPNGISGFSSKYKSSGGCSFGTSTRPPLATVKF</sequence>
<evidence type="ECO:0008006" key="3">
    <source>
        <dbReference type="Google" id="ProtNLM"/>
    </source>
</evidence>
<accession>A0A7S0WRS3</accession>
<evidence type="ECO:0000313" key="2">
    <source>
        <dbReference type="EMBL" id="CAD8680633.1"/>
    </source>
</evidence>
<feature type="region of interest" description="Disordered" evidence="1">
    <location>
        <begin position="390"/>
        <end position="409"/>
    </location>
</feature>
<dbReference type="Pfam" id="PF07004">
    <property type="entry name" value="SHIPPO-rpt"/>
    <property type="match status" value="8"/>
</dbReference>
<dbReference type="InterPro" id="IPR010736">
    <property type="entry name" value="SHIPPO-rpt"/>
</dbReference>
<feature type="compositionally biased region" description="Low complexity" evidence="1">
    <location>
        <begin position="400"/>
        <end position="409"/>
    </location>
</feature>
<evidence type="ECO:0000256" key="1">
    <source>
        <dbReference type="SAM" id="MobiDB-lite"/>
    </source>
</evidence>
<name>A0A7S0WRS3_9CHLO</name>
<protein>
    <recommendedName>
        <fullName evidence="3">Sperm-tail PG-rich repeat-containing protein 2</fullName>
    </recommendedName>
</protein>
<proteinExistence type="predicted"/>
<gene>
    <name evidence="2" type="ORF">POBO1169_LOCUS15106</name>
</gene>
<feature type="region of interest" description="Disordered" evidence="1">
    <location>
        <begin position="1"/>
        <end position="25"/>
    </location>
</feature>